<dbReference type="SUPFAM" id="SSF51735">
    <property type="entry name" value="NAD(P)-binding Rossmann-fold domains"/>
    <property type="match status" value="1"/>
</dbReference>
<dbReference type="Pfam" id="PF00534">
    <property type="entry name" value="Glycos_transf_1"/>
    <property type="match status" value="1"/>
</dbReference>
<dbReference type="GO" id="GO:1901137">
    <property type="term" value="P:carbohydrate derivative biosynthetic process"/>
    <property type="evidence" value="ECO:0007669"/>
    <property type="project" value="UniProtKB-ARBA"/>
</dbReference>
<dbReference type="InterPro" id="IPR050194">
    <property type="entry name" value="Glycosyltransferase_grp1"/>
</dbReference>
<feature type="domain" description="NAD-dependent epimerase/dehydratase" evidence="5">
    <location>
        <begin position="4"/>
        <end position="157"/>
    </location>
</feature>
<evidence type="ECO:0000313" key="7">
    <source>
        <dbReference type="EMBL" id="SMC31276.1"/>
    </source>
</evidence>
<sequence length="695" mass="75519">MTTVCVIGSTGFIGTFVCEALEASGVAVRRIRAPRLTHTGSIIPAEIVRDYRSVINELAEQLIGVDAVVNAAGDSNAASRDRAGLMGANALLPALVAIACEQAQVPRLVHLSSAAVQGRMPELNETLEIEPFSEYSRSKAEGERLVLQIRPRTTTVYRPPGVHAASRRVTQTLTKIATSPLSTVPGEGNDPSPQALAVNVGSAIAFLAVTPQLPPPVVTHPSEGLTTRSVLELLGGREPRSIPRIIARVLVRVGRSFARGWPALSAHVRRVEMVWFGQRQSVSWLTSPGGWEAVVGHEGWRDLGREVRSASSGPTAHDSDNKRPTILFGVTTGMSVKGFFSGQFAMLRQAGWDVVLVTTDEGDARMVAEREGATFVEITATRDPSPRMDARTLWALLRILREIRPTIAVWGTPKVGLLGTLASRLTRVTNLYVLHGLRLETAVGPQQRLLTWCERVAAASAHEVVAVSHDLRHEAIERHLAPARKIRVLGPGSANGVEFHPRRENARSRLGLPEDQPIVSFVGRLTKDKGMLELLTAWRDVQSKTGAVLALAGMREPDADQDPLRSLIHETPGVIELGHLDDLTDLYSATDLLVLPSHREGYPTVVLEAATFGIPAVVSNATGVRESVVDGVTGLMFDVKDTAGLTRVLLELLEDPTRRATLGDAARRHARTYERPTVHRRWREYFTSMMQGAQS</sequence>
<feature type="domain" description="Glycosyl transferase family 1" evidence="4">
    <location>
        <begin position="503"/>
        <end position="668"/>
    </location>
</feature>
<dbReference type="InterPro" id="IPR036291">
    <property type="entry name" value="NAD(P)-bd_dom_sf"/>
</dbReference>
<protein>
    <recommendedName>
        <fullName evidence="1">D-inositol 3-phosphate glycosyltransferase</fullName>
    </recommendedName>
</protein>
<dbReference type="Proteomes" id="UP000192634">
    <property type="component" value="Unassembled WGS sequence"/>
</dbReference>
<evidence type="ECO:0000256" key="2">
    <source>
        <dbReference type="ARBA" id="ARBA00022676"/>
    </source>
</evidence>
<organism evidence="7 8">
    <name type="scientific">Janibacter indicus</name>
    <dbReference type="NCBI Taxonomy" id="857417"/>
    <lineage>
        <taxon>Bacteria</taxon>
        <taxon>Bacillati</taxon>
        <taxon>Actinomycetota</taxon>
        <taxon>Actinomycetes</taxon>
        <taxon>Micrococcales</taxon>
        <taxon>Intrasporangiaceae</taxon>
        <taxon>Janibacter</taxon>
    </lineage>
</organism>
<evidence type="ECO:0000259" key="5">
    <source>
        <dbReference type="Pfam" id="PF01370"/>
    </source>
</evidence>
<dbReference type="OrthoDB" id="9772485at2"/>
<dbReference type="CDD" id="cd03808">
    <property type="entry name" value="GT4_CapM-like"/>
    <property type="match status" value="1"/>
</dbReference>
<dbReference type="PANTHER" id="PTHR45947:SF3">
    <property type="entry name" value="SULFOQUINOVOSYL TRANSFERASE SQD2"/>
    <property type="match status" value="1"/>
</dbReference>
<dbReference type="SUPFAM" id="SSF53756">
    <property type="entry name" value="UDP-Glycosyltransferase/glycogen phosphorylase"/>
    <property type="match status" value="1"/>
</dbReference>
<dbReference type="Pfam" id="PF13579">
    <property type="entry name" value="Glyco_trans_4_4"/>
    <property type="match status" value="1"/>
</dbReference>
<dbReference type="AlphaFoldDB" id="A0A1W1Y533"/>
<evidence type="ECO:0000256" key="1">
    <source>
        <dbReference type="ARBA" id="ARBA00021292"/>
    </source>
</evidence>
<name>A0A1W1Y533_9MICO</name>
<dbReference type="RefSeq" id="WP_084449324.1">
    <property type="nucleotide sequence ID" value="NZ_FWXN01000001.1"/>
</dbReference>
<dbReference type="Gene3D" id="3.40.50.720">
    <property type="entry name" value="NAD(P)-binding Rossmann-like Domain"/>
    <property type="match status" value="1"/>
</dbReference>
<keyword evidence="2" id="KW-0328">Glycosyltransferase</keyword>
<feature type="domain" description="Glycosyltransferase subfamily 4-like N-terminal" evidence="6">
    <location>
        <begin position="345"/>
        <end position="492"/>
    </location>
</feature>
<proteinExistence type="predicted"/>
<dbReference type="PANTHER" id="PTHR45947">
    <property type="entry name" value="SULFOQUINOVOSYL TRANSFERASE SQD2"/>
    <property type="match status" value="1"/>
</dbReference>
<evidence type="ECO:0000256" key="3">
    <source>
        <dbReference type="ARBA" id="ARBA00022679"/>
    </source>
</evidence>
<reference evidence="7 8" key="1">
    <citation type="submission" date="2017-04" db="EMBL/GenBank/DDBJ databases">
        <authorList>
            <person name="Afonso C.L."/>
            <person name="Miller P.J."/>
            <person name="Scott M.A."/>
            <person name="Spackman E."/>
            <person name="Goraichik I."/>
            <person name="Dimitrov K.M."/>
            <person name="Suarez D.L."/>
            <person name="Swayne D.E."/>
        </authorList>
    </citation>
    <scope>NUCLEOTIDE SEQUENCE [LARGE SCALE GENOMIC DNA]</scope>
    <source>
        <strain evidence="7 8">CGMCC 1.12511</strain>
    </source>
</reference>
<dbReference type="InterPro" id="IPR001296">
    <property type="entry name" value="Glyco_trans_1"/>
</dbReference>
<dbReference type="InterPro" id="IPR001509">
    <property type="entry name" value="Epimerase_deHydtase"/>
</dbReference>
<dbReference type="InterPro" id="IPR028098">
    <property type="entry name" value="Glyco_trans_4-like_N"/>
</dbReference>
<evidence type="ECO:0000259" key="4">
    <source>
        <dbReference type="Pfam" id="PF00534"/>
    </source>
</evidence>
<accession>A0A1W1Y533</accession>
<evidence type="ECO:0000313" key="8">
    <source>
        <dbReference type="Proteomes" id="UP000192634"/>
    </source>
</evidence>
<dbReference type="Gene3D" id="3.40.50.2000">
    <property type="entry name" value="Glycogen Phosphorylase B"/>
    <property type="match status" value="2"/>
</dbReference>
<dbReference type="EMBL" id="FWXN01000001">
    <property type="protein sequence ID" value="SMC31276.1"/>
    <property type="molecule type" value="Genomic_DNA"/>
</dbReference>
<evidence type="ECO:0000259" key="6">
    <source>
        <dbReference type="Pfam" id="PF13579"/>
    </source>
</evidence>
<gene>
    <name evidence="7" type="ORF">SAMN06296429_10140</name>
</gene>
<dbReference type="Pfam" id="PF01370">
    <property type="entry name" value="Epimerase"/>
    <property type="match status" value="1"/>
</dbReference>
<keyword evidence="3 7" id="KW-0808">Transferase</keyword>
<dbReference type="GO" id="GO:0016757">
    <property type="term" value="F:glycosyltransferase activity"/>
    <property type="evidence" value="ECO:0007669"/>
    <property type="project" value="UniProtKB-KW"/>
</dbReference>